<evidence type="ECO:0008006" key="4">
    <source>
        <dbReference type="Google" id="ProtNLM"/>
    </source>
</evidence>
<gene>
    <name evidence="2" type="ORF">SCA03_68060</name>
</gene>
<dbReference type="EMBL" id="BJMM01000096">
    <property type="protein sequence ID" value="GEB54255.1"/>
    <property type="molecule type" value="Genomic_DNA"/>
</dbReference>
<accession>A0A4Y3R929</accession>
<feature type="transmembrane region" description="Helical" evidence="1">
    <location>
        <begin position="99"/>
        <end position="121"/>
    </location>
</feature>
<keyword evidence="1" id="KW-1133">Transmembrane helix</keyword>
<dbReference type="InterPro" id="IPR013901">
    <property type="entry name" value="Anthrone_oxy"/>
</dbReference>
<name>A0A4Y3R929_STRCI</name>
<proteinExistence type="predicted"/>
<organism evidence="2 3">
    <name type="scientific">Streptomyces cacaoi</name>
    <dbReference type="NCBI Taxonomy" id="1898"/>
    <lineage>
        <taxon>Bacteria</taxon>
        <taxon>Bacillati</taxon>
        <taxon>Actinomycetota</taxon>
        <taxon>Actinomycetes</taxon>
        <taxon>Kitasatosporales</taxon>
        <taxon>Streptomycetaceae</taxon>
        <taxon>Streptomyces</taxon>
    </lineage>
</organism>
<sequence>MTTEPTAPAQPGPREGAGPALYAATIAMGLSAGLYFAFDVSVMPGLDRGDDHTYVLAMRNINEAIENGLFGLVFFGAFLATGLAAGQLRLLGRRAAARWAWAALALYGGVVALTTVVNVPLNRRLAAGGLSGAAGELAALRGAFTRPWTRANAVRTVACTAALACLGRALTLRGRAV</sequence>
<evidence type="ECO:0000256" key="1">
    <source>
        <dbReference type="SAM" id="Phobius"/>
    </source>
</evidence>
<evidence type="ECO:0000313" key="2">
    <source>
        <dbReference type="EMBL" id="GEB54255.1"/>
    </source>
</evidence>
<reference evidence="2 3" key="1">
    <citation type="submission" date="2019-06" db="EMBL/GenBank/DDBJ databases">
        <title>Whole genome shotgun sequence of Streptomyces cacaoi subsp. cacaoi NBRC 12748.</title>
        <authorList>
            <person name="Hosoyama A."/>
            <person name="Uohara A."/>
            <person name="Ohji S."/>
            <person name="Ichikawa N."/>
        </authorList>
    </citation>
    <scope>NUCLEOTIDE SEQUENCE [LARGE SCALE GENOMIC DNA]</scope>
    <source>
        <strain evidence="2 3">NBRC 12748</strain>
    </source>
</reference>
<keyword evidence="1" id="KW-0472">Membrane</keyword>
<comment type="caution">
    <text evidence="2">The sequence shown here is derived from an EMBL/GenBank/DDBJ whole genome shotgun (WGS) entry which is preliminary data.</text>
</comment>
<dbReference type="Pfam" id="PF08592">
    <property type="entry name" value="Anthrone_oxy"/>
    <property type="match status" value="1"/>
</dbReference>
<dbReference type="Proteomes" id="UP000319210">
    <property type="component" value="Unassembled WGS sequence"/>
</dbReference>
<dbReference type="RefSeq" id="WP_230989094.1">
    <property type="nucleotide sequence ID" value="NZ_BJMM01000096.1"/>
</dbReference>
<evidence type="ECO:0000313" key="3">
    <source>
        <dbReference type="Proteomes" id="UP000319210"/>
    </source>
</evidence>
<keyword evidence="3" id="KW-1185">Reference proteome</keyword>
<dbReference type="AlphaFoldDB" id="A0A4Y3R929"/>
<feature type="transmembrane region" description="Helical" evidence="1">
    <location>
        <begin position="68"/>
        <end position="87"/>
    </location>
</feature>
<feature type="transmembrane region" description="Helical" evidence="1">
    <location>
        <begin position="20"/>
        <end position="38"/>
    </location>
</feature>
<keyword evidence="1" id="KW-0812">Transmembrane</keyword>
<protein>
    <recommendedName>
        <fullName evidence="4">DUF1772 domain-containing protein</fullName>
    </recommendedName>
</protein>